<evidence type="ECO:0000256" key="12">
    <source>
        <dbReference type="SAM" id="MobiDB-lite"/>
    </source>
</evidence>
<keyword evidence="6" id="KW-0678">Repressor</keyword>
<evidence type="ECO:0000256" key="1">
    <source>
        <dbReference type="ARBA" id="ARBA00004123"/>
    </source>
</evidence>
<evidence type="ECO:0000256" key="3">
    <source>
        <dbReference type="ARBA" id="ARBA00006120"/>
    </source>
</evidence>
<dbReference type="GO" id="GO:0032021">
    <property type="term" value="C:NELF complex"/>
    <property type="evidence" value="ECO:0007669"/>
    <property type="project" value="InterPro"/>
</dbReference>
<proteinExistence type="inferred from homology"/>
<comment type="caution">
    <text evidence="14">The sequence shown here is derived from an EMBL/GenBank/DDBJ whole genome shotgun (WGS) entry which is preliminary data.</text>
</comment>
<evidence type="ECO:0000256" key="7">
    <source>
        <dbReference type="ARBA" id="ARBA00022884"/>
    </source>
</evidence>
<keyword evidence="10" id="KW-0539">Nucleus</keyword>
<dbReference type="InterPro" id="IPR012677">
    <property type="entry name" value="Nucleotide-bd_a/b_plait_sf"/>
</dbReference>
<feature type="region of interest" description="Disordered" evidence="12">
    <location>
        <begin position="20"/>
        <end position="159"/>
    </location>
</feature>
<dbReference type="EMBL" id="JBBCAQ010000006">
    <property type="protein sequence ID" value="KAK7603534.1"/>
    <property type="molecule type" value="Genomic_DNA"/>
</dbReference>
<comment type="similarity">
    <text evidence="3">Belongs to the RRM NELF-E family.</text>
</comment>
<feature type="compositionally biased region" description="Basic residues" evidence="12">
    <location>
        <begin position="22"/>
        <end position="36"/>
    </location>
</feature>
<evidence type="ECO:0000313" key="14">
    <source>
        <dbReference type="EMBL" id="KAK7603534.1"/>
    </source>
</evidence>
<dbReference type="GO" id="GO:0034244">
    <property type="term" value="P:negative regulation of transcription elongation by RNA polymerase II"/>
    <property type="evidence" value="ECO:0007669"/>
    <property type="project" value="TreeGrafter"/>
</dbReference>
<evidence type="ECO:0000256" key="10">
    <source>
        <dbReference type="ARBA" id="ARBA00023242"/>
    </source>
</evidence>
<sequence>MVYLHFPSNLTEEEIMLQTKYQKLKRKKKAATKQKTPRPEPERSPVKVSKGPKMEARDAREVAKKLIKSGAISPIIKTPKRPENEGFKRPSRFRGLDRKMTEEKAVAGYQPFASSPADERDESKSPSVSSKVKGLYDSFVPQKPESRSNEFEREPIKMDSKPKHGNTIFVSGYKINEDILQKTFSSYGLIVDISMETEKGRGFVTFKKSEIAEKVIAEMNGKIVNGSPIKVTLARRQMMSASVESESPGDWACIAETYNSKASYNDKRECVDYSDEFLSNDTPD</sequence>
<feature type="compositionally biased region" description="Basic and acidic residues" evidence="12">
    <location>
        <begin position="144"/>
        <end position="159"/>
    </location>
</feature>
<organism evidence="14 15">
    <name type="scientific">Parthenolecanium corni</name>
    <dbReference type="NCBI Taxonomy" id="536013"/>
    <lineage>
        <taxon>Eukaryota</taxon>
        <taxon>Metazoa</taxon>
        <taxon>Ecdysozoa</taxon>
        <taxon>Arthropoda</taxon>
        <taxon>Hexapoda</taxon>
        <taxon>Insecta</taxon>
        <taxon>Pterygota</taxon>
        <taxon>Neoptera</taxon>
        <taxon>Paraneoptera</taxon>
        <taxon>Hemiptera</taxon>
        <taxon>Sternorrhyncha</taxon>
        <taxon>Coccoidea</taxon>
        <taxon>Coccidae</taxon>
        <taxon>Parthenolecanium</taxon>
    </lineage>
</organism>
<dbReference type="GO" id="GO:0005694">
    <property type="term" value="C:chromosome"/>
    <property type="evidence" value="ECO:0007669"/>
    <property type="project" value="UniProtKB-SubCell"/>
</dbReference>
<dbReference type="AlphaFoldDB" id="A0AAN9TQT9"/>
<dbReference type="PROSITE" id="PS50102">
    <property type="entry name" value="RRM"/>
    <property type="match status" value="1"/>
</dbReference>
<evidence type="ECO:0000256" key="9">
    <source>
        <dbReference type="ARBA" id="ARBA00023163"/>
    </source>
</evidence>
<feature type="domain" description="RRM" evidence="13">
    <location>
        <begin position="166"/>
        <end position="236"/>
    </location>
</feature>
<gene>
    <name evidence="14" type="ORF">V9T40_003533</name>
</gene>
<dbReference type="PANTHER" id="PTHR17250">
    <property type="entry name" value="NEGATIVE ELONGATION FACTOR E"/>
    <property type="match status" value="1"/>
</dbReference>
<dbReference type="InterPro" id="IPR033102">
    <property type="entry name" value="NELFE"/>
</dbReference>
<feature type="compositionally biased region" description="Basic and acidic residues" evidence="12">
    <location>
        <begin position="52"/>
        <end position="64"/>
    </location>
</feature>
<evidence type="ECO:0000313" key="15">
    <source>
        <dbReference type="Proteomes" id="UP001367676"/>
    </source>
</evidence>
<dbReference type="SUPFAM" id="SSF54928">
    <property type="entry name" value="RNA-binding domain, RBD"/>
    <property type="match status" value="1"/>
</dbReference>
<dbReference type="Gene3D" id="3.30.70.330">
    <property type="match status" value="1"/>
</dbReference>
<keyword evidence="5" id="KW-0158">Chromosome</keyword>
<evidence type="ECO:0000256" key="2">
    <source>
        <dbReference type="ARBA" id="ARBA00004286"/>
    </source>
</evidence>
<feature type="compositionally biased region" description="Basic and acidic residues" evidence="12">
    <location>
        <begin position="80"/>
        <end position="105"/>
    </location>
</feature>
<dbReference type="GO" id="GO:0003723">
    <property type="term" value="F:RNA binding"/>
    <property type="evidence" value="ECO:0007669"/>
    <property type="project" value="UniProtKB-UniRule"/>
</dbReference>
<keyword evidence="7 11" id="KW-0694">RNA-binding</keyword>
<evidence type="ECO:0000256" key="8">
    <source>
        <dbReference type="ARBA" id="ARBA00023015"/>
    </source>
</evidence>
<evidence type="ECO:0000256" key="4">
    <source>
        <dbReference type="ARBA" id="ARBA00014464"/>
    </source>
</evidence>
<dbReference type="Proteomes" id="UP001367676">
    <property type="component" value="Unassembled WGS sequence"/>
</dbReference>
<evidence type="ECO:0000256" key="6">
    <source>
        <dbReference type="ARBA" id="ARBA00022491"/>
    </source>
</evidence>
<evidence type="ECO:0000259" key="13">
    <source>
        <dbReference type="PROSITE" id="PS50102"/>
    </source>
</evidence>
<keyword evidence="8" id="KW-0805">Transcription regulation</keyword>
<reference evidence="14 15" key="1">
    <citation type="submission" date="2024-03" db="EMBL/GenBank/DDBJ databases">
        <title>Adaptation during the transition from Ophiocordyceps entomopathogen to insect associate is accompanied by gene loss and intensified selection.</title>
        <authorList>
            <person name="Ward C.M."/>
            <person name="Onetto C.A."/>
            <person name="Borneman A.R."/>
        </authorList>
    </citation>
    <scope>NUCLEOTIDE SEQUENCE [LARGE SCALE GENOMIC DNA]</scope>
    <source>
        <strain evidence="14">AWRI1</strain>
        <tissue evidence="14">Single Adult Female</tissue>
    </source>
</reference>
<name>A0AAN9TQT9_9HEMI</name>
<keyword evidence="9" id="KW-0804">Transcription</keyword>
<accession>A0AAN9TQT9</accession>
<evidence type="ECO:0000256" key="5">
    <source>
        <dbReference type="ARBA" id="ARBA00022454"/>
    </source>
</evidence>
<dbReference type="InterPro" id="IPR035979">
    <property type="entry name" value="RBD_domain_sf"/>
</dbReference>
<dbReference type="SMART" id="SM00360">
    <property type="entry name" value="RRM"/>
    <property type="match status" value="1"/>
</dbReference>
<protein>
    <recommendedName>
        <fullName evidence="4">Negative elongation factor E</fullName>
    </recommendedName>
</protein>
<evidence type="ECO:0000256" key="11">
    <source>
        <dbReference type="PROSITE-ProRule" id="PRU00176"/>
    </source>
</evidence>
<dbReference type="PANTHER" id="PTHR17250:SF0">
    <property type="entry name" value="NEGATIVE ELONGATION FACTOR E"/>
    <property type="match status" value="1"/>
</dbReference>
<comment type="subcellular location">
    <subcellularLocation>
        <location evidence="2">Chromosome</location>
    </subcellularLocation>
    <subcellularLocation>
        <location evidence="1">Nucleus</location>
    </subcellularLocation>
</comment>
<dbReference type="Pfam" id="PF00076">
    <property type="entry name" value="RRM_1"/>
    <property type="match status" value="1"/>
</dbReference>
<dbReference type="InterPro" id="IPR000504">
    <property type="entry name" value="RRM_dom"/>
</dbReference>
<keyword evidence="15" id="KW-1185">Reference proteome</keyword>